<dbReference type="OrthoDB" id="1925287at2759"/>
<dbReference type="EMBL" id="JAIQCV010000002">
    <property type="protein sequence ID" value="KAH1120261.1"/>
    <property type="molecule type" value="Genomic_DNA"/>
</dbReference>
<feature type="domain" description="tRNA (adenine(58)-N(1))-methyltransferase catalytic subunit TRM61 C-terminal" evidence="1">
    <location>
        <begin position="3"/>
        <end position="49"/>
    </location>
</feature>
<evidence type="ECO:0000313" key="3">
    <source>
        <dbReference type="Proteomes" id="UP000828251"/>
    </source>
</evidence>
<name>A0A9D4AHD6_9ROSI</name>
<accession>A0A9D4AHD6</accession>
<sequence length="52" mass="6109">MLKQDGTLCSFSPCIEQVQCGTLRSDFTDIWTLEILLHMDEIREWKMEAAFK</sequence>
<dbReference type="Pfam" id="PF08704">
    <property type="entry name" value="GCD14"/>
    <property type="match status" value="1"/>
</dbReference>
<comment type="caution">
    <text evidence="2">The sequence shown here is derived from an EMBL/GenBank/DDBJ whole genome shotgun (WGS) entry which is preliminary data.</text>
</comment>
<evidence type="ECO:0000259" key="1">
    <source>
        <dbReference type="Pfam" id="PF08704"/>
    </source>
</evidence>
<dbReference type="AlphaFoldDB" id="A0A9D4AHD6"/>
<dbReference type="InterPro" id="IPR029063">
    <property type="entry name" value="SAM-dependent_MTases_sf"/>
</dbReference>
<dbReference type="InterPro" id="IPR049470">
    <property type="entry name" value="TRM61_C"/>
</dbReference>
<evidence type="ECO:0000313" key="2">
    <source>
        <dbReference type="EMBL" id="KAH1120261.1"/>
    </source>
</evidence>
<reference evidence="2 3" key="1">
    <citation type="journal article" date="2021" name="Plant Biotechnol. J.">
        <title>Multi-omics assisted identification of the key and species-specific regulatory components of drought-tolerant mechanisms in Gossypium stocksii.</title>
        <authorList>
            <person name="Yu D."/>
            <person name="Ke L."/>
            <person name="Zhang D."/>
            <person name="Wu Y."/>
            <person name="Sun Y."/>
            <person name="Mei J."/>
            <person name="Sun J."/>
            <person name="Sun Y."/>
        </authorList>
    </citation>
    <scope>NUCLEOTIDE SEQUENCE [LARGE SCALE GENOMIC DNA]</scope>
    <source>
        <strain evidence="3">cv. E1</strain>
        <tissue evidence="2">Leaf</tissue>
    </source>
</reference>
<protein>
    <recommendedName>
        <fullName evidence="1">tRNA (adenine(58)-N(1))-methyltransferase catalytic subunit TRM61 C-terminal domain-containing protein</fullName>
    </recommendedName>
</protein>
<dbReference type="Gene3D" id="3.40.50.150">
    <property type="entry name" value="Vaccinia Virus protein VP39"/>
    <property type="match status" value="1"/>
</dbReference>
<gene>
    <name evidence="2" type="ORF">J1N35_003421</name>
</gene>
<keyword evidence="3" id="KW-1185">Reference proteome</keyword>
<organism evidence="2 3">
    <name type="scientific">Gossypium stocksii</name>
    <dbReference type="NCBI Taxonomy" id="47602"/>
    <lineage>
        <taxon>Eukaryota</taxon>
        <taxon>Viridiplantae</taxon>
        <taxon>Streptophyta</taxon>
        <taxon>Embryophyta</taxon>
        <taxon>Tracheophyta</taxon>
        <taxon>Spermatophyta</taxon>
        <taxon>Magnoliopsida</taxon>
        <taxon>eudicotyledons</taxon>
        <taxon>Gunneridae</taxon>
        <taxon>Pentapetalae</taxon>
        <taxon>rosids</taxon>
        <taxon>malvids</taxon>
        <taxon>Malvales</taxon>
        <taxon>Malvaceae</taxon>
        <taxon>Malvoideae</taxon>
        <taxon>Gossypium</taxon>
    </lineage>
</organism>
<proteinExistence type="predicted"/>
<dbReference type="Proteomes" id="UP000828251">
    <property type="component" value="Unassembled WGS sequence"/>
</dbReference>